<keyword evidence="11" id="KW-0270">Exopolysaccharide synthesis</keyword>
<evidence type="ECO:0000313" key="15">
    <source>
        <dbReference type="EMBL" id="SFQ29708.1"/>
    </source>
</evidence>
<evidence type="ECO:0000256" key="8">
    <source>
        <dbReference type="ARBA" id="ARBA00022840"/>
    </source>
</evidence>
<sequence length="234" mass="26424">MFNHKKTSHSEKLNSLITLIKPSSIISEEFRTLRTNIQFSMVDKQLSTLMFTSAAPGEGKTTVASNVAVVFASQGKRVLLIDADMRNPSIHRLFNFVNHRGLTNLLTENKTTIQDVVHRTTKKNLFVLTCGLIPPNPSELLASKRMDQLIENLKKHFDMIIFDLPPILAVTDAQVMANKTDGTVFVIRNGVAEKNNLYKAKELLEHVHANVIGVVYNDKKREENPAYQYYGIEE</sequence>
<comment type="function">
    <text evidence="12">Involved in the regulation of capsular polysaccharide biosynthesis. Autophosphorylation of CpsD attenuates its activity and reduces the level of encapsulation. May be part of a complex that directs the coordinated polymerization and export to the cell surface of the capsular polysaccharide.</text>
</comment>
<dbReference type="SUPFAM" id="SSF52540">
    <property type="entry name" value="P-loop containing nucleoside triphosphate hydrolases"/>
    <property type="match status" value="1"/>
</dbReference>
<dbReference type="Gene3D" id="3.40.50.300">
    <property type="entry name" value="P-loop containing nucleotide triphosphate hydrolases"/>
    <property type="match status" value="1"/>
</dbReference>
<evidence type="ECO:0000259" key="14">
    <source>
        <dbReference type="Pfam" id="PF13614"/>
    </source>
</evidence>
<feature type="domain" description="AAA" evidence="14">
    <location>
        <begin position="57"/>
        <end position="177"/>
    </location>
</feature>
<keyword evidence="16" id="KW-1185">Reference proteome</keyword>
<dbReference type="FunFam" id="3.40.50.300:FF:000527">
    <property type="entry name" value="Tyrosine-protein kinase etk"/>
    <property type="match status" value="1"/>
</dbReference>
<organism evidence="15 16">
    <name type="scientific">Desemzia incerta</name>
    <dbReference type="NCBI Taxonomy" id="82801"/>
    <lineage>
        <taxon>Bacteria</taxon>
        <taxon>Bacillati</taxon>
        <taxon>Bacillota</taxon>
        <taxon>Bacilli</taxon>
        <taxon>Lactobacillales</taxon>
        <taxon>Carnobacteriaceae</taxon>
        <taxon>Desemzia</taxon>
    </lineage>
</organism>
<dbReference type="Pfam" id="PF13614">
    <property type="entry name" value="AAA_31"/>
    <property type="match status" value="1"/>
</dbReference>
<evidence type="ECO:0000256" key="13">
    <source>
        <dbReference type="ARBA" id="ARBA00051245"/>
    </source>
</evidence>
<protein>
    <recommendedName>
        <fullName evidence="4">Tyrosine-protein kinase CpsD</fullName>
        <ecNumber evidence="3">2.7.10.2</ecNumber>
    </recommendedName>
</protein>
<dbReference type="STRING" id="82801.SAMN04488506_1355"/>
<dbReference type="InterPro" id="IPR005702">
    <property type="entry name" value="Wzc-like_C"/>
</dbReference>
<keyword evidence="6" id="KW-0547">Nucleotide-binding</keyword>
<dbReference type="PANTHER" id="PTHR32309">
    <property type="entry name" value="TYROSINE-PROTEIN KINASE"/>
    <property type="match status" value="1"/>
</dbReference>
<keyword evidence="5" id="KW-0808">Transferase</keyword>
<evidence type="ECO:0000256" key="7">
    <source>
        <dbReference type="ARBA" id="ARBA00022777"/>
    </source>
</evidence>
<dbReference type="RefSeq" id="WP_092480403.1">
    <property type="nucleotide sequence ID" value="NZ_FOXW01000004.1"/>
</dbReference>
<dbReference type="UniPathway" id="UPA00934"/>
<comment type="pathway">
    <text evidence="1">Capsule biogenesis; capsule polysaccharide biosynthesis.</text>
</comment>
<dbReference type="EMBL" id="FOXW01000004">
    <property type="protein sequence ID" value="SFQ29708.1"/>
    <property type="molecule type" value="Genomic_DNA"/>
</dbReference>
<dbReference type="CDD" id="cd05387">
    <property type="entry name" value="BY-kinase"/>
    <property type="match status" value="1"/>
</dbReference>
<gene>
    <name evidence="15" type="ORF">SAMN04488506_1355</name>
</gene>
<evidence type="ECO:0000256" key="12">
    <source>
        <dbReference type="ARBA" id="ARBA00024964"/>
    </source>
</evidence>
<name>A0A1I5XCL3_9LACT</name>
<evidence type="ECO:0000256" key="1">
    <source>
        <dbReference type="ARBA" id="ARBA00005132"/>
    </source>
</evidence>
<evidence type="ECO:0000313" key="16">
    <source>
        <dbReference type="Proteomes" id="UP000199136"/>
    </source>
</evidence>
<evidence type="ECO:0000256" key="6">
    <source>
        <dbReference type="ARBA" id="ARBA00022741"/>
    </source>
</evidence>
<dbReference type="GO" id="GO:0005886">
    <property type="term" value="C:plasma membrane"/>
    <property type="evidence" value="ECO:0007669"/>
    <property type="project" value="TreeGrafter"/>
</dbReference>
<evidence type="ECO:0000256" key="10">
    <source>
        <dbReference type="ARBA" id="ARBA00023137"/>
    </source>
</evidence>
<evidence type="ECO:0000256" key="5">
    <source>
        <dbReference type="ARBA" id="ARBA00022679"/>
    </source>
</evidence>
<comment type="similarity">
    <text evidence="2">Belongs to the CpsD/CapB family.</text>
</comment>
<dbReference type="NCBIfam" id="TIGR01007">
    <property type="entry name" value="eps_fam"/>
    <property type="match status" value="1"/>
</dbReference>
<evidence type="ECO:0000256" key="11">
    <source>
        <dbReference type="ARBA" id="ARBA00023169"/>
    </source>
</evidence>
<dbReference type="GO" id="GO:0005524">
    <property type="term" value="F:ATP binding"/>
    <property type="evidence" value="ECO:0007669"/>
    <property type="project" value="UniProtKB-KW"/>
</dbReference>
<dbReference type="InterPro" id="IPR027417">
    <property type="entry name" value="P-loop_NTPase"/>
</dbReference>
<dbReference type="GO" id="GO:0042802">
    <property type="term" value="F:identical protein binding"/>
    <property type="evidence" value="ECO:0007669"/>
    <property type="project" value="UniProtKB-ARBA"/>
</dbReference>
<evidence type="ECO:0000256" key="9">
    <source>
        <dbReference type="ARBA" id="ARBA00022903"/>
    </source>
</evidence>
<proteinExistence type="inferred from homology"/>
<keyword evidence="9" id="KW-0972">Capsule biogenesis/degradation</keyword>
<comment type="catalytic activity">
    <reaction evidence="13">
        <text>L-tyrosyl-[protein] + ATP = O-phospho-L-tyrosyl-[protein] + ADP + H(+)</text>
        <dbReference type="Rhea" id="RHEA:10596"/>
        <dbReference type="Rhea" id="RHEA-COMP:10136"/>
        <dbReference type="Rhea" id="RHEA-COMP:20101"/>
        <dbReference type="ChEBI" id="CHEBI:15378"/>
        <dbReference type="ChEBI" id="CHEBI:30616"/>
        <dbReference type="ChEBI" id="CHEBI:46858"/>
        <dbReference type="ChEBI" id="CHEBI:61978"/>
        <dbReference type="ChEBI" id="CHEBI:456216"/>
        <dbReference type="EC" id="2.7.10.2"/>
    </reaction>
</comment>
<keyword evidence="7" id="KW-0418">Kinase</keyword>
<accession>A0A1I5XCL3</accession>
<reference evidence="15 16" key="1">
    <citation type="submission" date="2016-10" db="EMBL/GenBank/DDBJ databases">
        <authorList>
            <person name="de Groot N.N."/>
        </authorList>
    </citation>
    <scope>NUCLEOTIDE SEQUENCE [LARGE SCALE GENOMIC DNA]</scope>
    <source>
        <strain evidence="15 16">DSM 20581</strain>
    </source>
</reference>
<dbReference type="OrthoDB" id="9794577at2"/>
<dbReference type="EC" id="2.7.10.2" evidence="3"/>
<dbReference type="InterPro" id="IPR025669">
    <property type="entry name" value="AAA_dom"/>
</dbReference>
<evidence type="ECO:0000256" key="3">
    <source>
        <dbReference type="ARBA" id="ARBA00011903"/>
    </source>
</evidence>
<dbReference type="GO" id="GO:0045227">
    <property type="term" value="P:capsule polysaccharide biosynthetic process"/>
    <property type="evidence" value="ECO:0007669"/>
    <property type="project" value="UniProtKB-UniPathway"/>
</dbReference>
<keyword evidence="8" id="KW-0067">ATP-binding</keyword>
<dbReference type="GO" id="GO:0004715">
    <property type="term" value="F:non-membrane spanning protein tyrosine kinase activity"/>
    <property type="evidence" value="ECO:0007669"/>
    <property type="project" value="UniProtKB-EC"/>
</dbReference>
<keyword evidence="10" id="KW-0829">Tyrosine-protein kinase</keyword>
<dbReference type="AlphaFoldDB" id="A0A1I5XCL3"/>
<evidence type="ECO:0000256" key="2">
    <source>
        <dbReference type="ARBA" id="ARBA00007316"/>
    </source>
</evidence>
<evidence type="ECO:0000256" key="4">
    <source>
        <dbReference type="ARBA" id="ARBA00019200"/>
    </source>
</evidence>
<dbReference type="InterPro" id="IPR050445">
    <property type="entry name" value="Bact_polysacc_biosynth/exp"/>
</dbReference>
<dbReference type="PANTHER" id="PTHR32309:SF13">
    <property type="entry name" value="FERRIC ENTEROBACTIN TRANSPORT PROTEIN FEPE"/>
    <property type="match status" value="1"/>
</dbReference>
<dbReference type="Proteomes" id="UP000199136">
    <property type="component" value="Unassembled WGS sequence"/>
</dbReference>